<organism evidence="3">
    <name type="scientific">Rodentolepis nana</name>
    <name type="common">Dwarf tapeworm</name>
    <name type="synonym">Hymenolepis nana</name>
    <dbReference type="NCBI Taxonomy" id="102285"/>
    <lineage>
        <taxon>Eukaryota</taxon>
        <taxon>Metazoa</taxon>
        <taxon>Spiralia</taxon>
        <taxon>Lophotrochozoa</taxon>
        <taxon>Platyhelminthes</taxon>
        <taxon>Cestoda</taxon>
        <taxon>Eucestoda</taxon>
        <taxon>Cyclophyllidea</taxon>
        <taxon>Hymenolepididae</taxon>
        <taxon>Rodentolepis</taxon>
    </lineage>
</organism>
<dbReference type="Proteomes" id="UP000278807">
    <property type="component" value="Unassembled WGS sequence"/>
</dbReference>
<evidence type="ECO:0000313" key="3">
    <source>
        <dbReference type="WBParaSite" id="HNAJ_0000018701-mRNA-1"/>
    </source>
</evidence>
<dbReference type="GO" id="GO:0097196">
    <property type="term" value="C:Shu complex"/>
    <property type="evidence" value="ECO:0007669"/>
    <property type="project" value="TreeGrafter"/>
</dbReference>
<accession>A0A0R3T071</accession>
<reference evidence="1 2" key="2">
    <citation type="submission" date="2018-11" db="EMBL/GenBank/DDBJ databases">
        <authorList>
            <consortium name="Pathogen Informatics"/>
        </authorList>
    </citation>
    <scope>NUCLEOTIDE SEQUENCE [LARGE SCALE GENOMIC DNA]</scope>
</reference>
<evidence type="ECO:0000313" key="2">
    <source>
        <dbReference type="Proteomes" id="UP000278807"/>
    </source>
</evidence>
<dbReference type="AlphaFoldDB" id="A0A0R3T071"/>
<dbReference type="STRING" id="102285.A0A0R3T071"/>
<proteinExistence type="predicted"/>
<dbReference type="PANTHER" id="PTHR28498">
    <property type="entry name" value="ZINC FINGER SWIM DOMAIN-CONTAINING PROTEIN 7"/>
    <property type="match status" value="1"/>
</dbReference>
<keyword evidence="2" id="KW-1185">Reference proteome</keyword>
<sequence length="139" mass="15243">MSITMSFANIPDKAANVLLDGIKGENLNDEDLLRIHSLFGKQAFEALNLLEEGAVVKITSPSGRFIYKVNQRGVSYYCSRSGHFCACMKGESIQTSPFGRSWCPHLLAVALSDAISKTQTKTISDQAITHAVEMLFKIS</sequence>
<dbReference type="WBParaSite" id="HNAJ_0000018701-mRNA-1">
    <property type="protein sequence ID" value="HNAJ_0000018701-mRNA-1"/>
    <property type="gene ID" value="HNAJ_0000018701"/>
</dbReference>
<dbReference type="EMBL" id="UZAE01000039">
    <property type="protein sequence ID" value="VDN96047.1"/>
    <property type="molecule type" value="Genomic_DNA"/>
</dbReference>
<gene>
    <name evidence="1" type="ORF">HNAJ_LOCUS188</name>
</gene>
<protein>
    <submittedName>
        <fullName evidence="3">SWIM-type domain-containing protein</fullName>
    </submittedName>
</protein>
<dbReference type="PANTHER" id="PTHR28498:SF1">
    <property type="entry name" value="ZINC FINGER SWIM DOMAIN-CONTAINING PROTEIN 7"/>
    <property type="match status" value="1"/>
</dbReference>
<dbReference type="GO" id="GO:0000724">
    <property type="term" value="P:double-strand break repair via homologous recombination"/>
    <property type="evidence" value="ECO:0007669"/>
    <property type="project" value="TreeGrafter"/>
</dbReference>
<reference evidence="3" key="1">
    <citation type="submission" date="2017-02" db="UniProtKB">
        <authorList>
            <consortium name="WormBaseParasite"/>
        </authorList>
    </citation>
    <scope>IDENTIFICATION</scope>
</reference>
<dbReference type="OrthoDB" id="6263106at2759"/>
<evidence type="ECO:0000313" key="1">
    <source>
        <dbReference type="EMBL" id="VDN96047.1"/>
    </source>
</evidence>
<name>A0A0R3T071_RODNA</name>